<accession>A0A1Y1S7D3</accession>
<dbReference type="PROSITE" id="PS50250">
    <property type="entry name" value="PCI"/>
    <property type="match status" value="1"/>
</dbReference>
<dbReference type="EMBL" id="LWDP01000023">
    <property type="protein sequence ID" value="ORD94372.1"/>
    <property type="molecule type" value="Genomic_DNA"/>
</dbReference>
<dbReference type="InterPro" id="IPR000717">
    <property type="entry name" value="PCI_dom"/>
</dbReference>
<comment type="caution">
    <text evidence="2">The sequence shown here is derived from an EMBL/GenBank/DDBJ whole genome shotgun (WGS) entry which is preliminary data.</text>
</comment>
<dbReference type="OrthoDB" id="1418352at2759"/>
<dbReference type="SMART" id="SM00753">
    <property type="entry name" value="PAM"/>
    <property type="match status" value="1"/>
</dbReference>
<name>A0A1Y1S7D3_9MICR</name>
<keyword evidence="3" id="KW-1185">Reference proteome</keyword>
<dbReference type="SUPFAM" id="SSF46785">
    <property type="entry name" value="Winged helix' DNA-binding domain"/>
    <property type="match status" value="1"/>
</dbReference>
<reference evidence="2 3" key="1">
    <citation type="journal article" date="2017" name="Environ. Microbiol.">
        <title>Decay of the glycolytic pathway and adaptation to intranuclear parasitism within Enterocytozoonidae microsporidia.</title>
        <authorList>
            <person name="Wiredu Boakye D."/>
            <person name="Jaroenlak P."/>
            <person name="Prachumwat A."/>
            <person name="Williams T.A."/>
            <person name="Bateman K.S."/>
            <person name="Itsathitphaisarn O."/>
            <person name="Sritunyalucksana K."/>
            <person name="Paszkiewicz K.H."/>
            <person name="Moore K.A."/>
            <person name="Stentiford G.D."/>
            <person name="Williams B.A."/>
        </authorList>
    </citation>
    <scope>NUCLEOTIDE SEQUENCE [LARGE SCALE GENOMIC DNA]</scope>
    <source>
        <strain evidence="2 3">GB1</strain>
    </source>
</reference>
<dbReference type="PANTHER" id="PTHR10678">
    <property type="entry name" value="26S PROTEASOME NON-ATPASE REGULATORY SUBUNIT 11/COP9 SIGNALOSOME COMPLEX SUBUNIT 2"/>
    <property type="match status" value="1"/>
</dbReference>
<dbReference type="VEuPathDB" id="MicrosporidiaDB:ECANGB1_829"/>
<feature type="domain" description="PCI" evidence="1">
    <location>
        <begin position="190"/>
        <end position="363"/>
    </location>
</feature>
<dbReference type="InterPro" id="IPR050871">
    <property type="entry name" value="26S_Proteasome/COP9_Components"/>
</dbReference>
<evidence type="ECO:0000313" key="2">
    <source>
        <dbReference type="EMBL" id="ORD94372.1"/>
    </source>
</evidence>
<gene>
    <name evidence="2" type="primary">PSD11</name>
    <name evidence="2" type="ORF">ECANGB1_829</name>
</gene>
<dbReference type="SMART" id="SM00088">
    <property type="entry name" value="PINT"/>
    <property type="match status" value="1"/>
</dbReference>
<organism evidence="2 3">
    <name type="scientific">Enterospora canceri</name>
    <dbReference type="NCBI Taxonomy" id="1081671"/>
    <lineage>
        <taxon>Eukaryota</taxon>
        <taxon>Fungi</taxon>
        <taxon>Fungi incertae sedis</taxon>
        <taxon>Microsporidia</taxon>
        <taxon>Enterocytozoonidae</taxon>
        <taxon>Enterospora</taxon>
    </lineage>
</organism>
<protein>
    <submittedName>
        <fullName evidence="2">PSD11</fullName>
    </submittedName>
</protein>
<dbReference type="Pfam" id="PF01399">
    <property type="entry name" value="PCI"/>
    <property type="match status" value="1"/>
</dbReference>
<dbReference type="InterPro" id="IPR036390">
    <property type="entry name" value="WH_DNA-bd_sf"/>
</dbReference>
<dbReference type="AlphaFoldDB" id="A0A1Y1S7D3"/>
<evidence type="ECO:0000259" key="1">
    <source>
        <dbReference type="PROSITE" id="PS50250"/>
    </source>
</evidence>
<dbReference type="Proteomes" id="UP000192639">
    <property type="component" value="Unassembled WGS sequence"/>
</dbReference>
<dbReference type="Gene3D" id="1.25.40.570">
    <property type="match status" value="1"/>
</dbReference>
<proteinExistence type="predicted"/>
<sequence>MLKETLEKLQTNEEKERLVLGVVEEEIAKGDYDRILEMLTSLQDDWSGLSTARLTKIFKQIFGTISIGTDNYEGVIRLLNGLIDWSGDRMLLKSDLECKLIYVYLTTGMYKETLDLIKVTVKRLKKFEDKINLIRVFLYESRAYYELKNLNMAKSALTAARALAVSVTTPSSLQAQIDLLNGMFLVDEKYRESATGYFVEAIEGFQLDKMPENAKLPLVYLVLCKMLDNKVDELKGLMQNKYVRNLQNENENEMLQVLIELAQISKHRDVVKYKGILADRSGLLQQNLFILKHLNLHYNELLNQNILKIVEPYSRVKITFIASKLNFEESLIEDKLRMMILDKAIYGILDHRTQSLILYEKKEDGDVGFRKNIAILREYMCKL</sequence>
<evidence type="ECO:0000313" key="3">
    <source>
        <dbReference type="Proteomes" id="UP000192639"/>
    </source>
</evidence>